<organism evidence="1">
    <name type="scientific">Podoviridae sp. ctuGs8</name>
    <dbReference type="NCBI Taxonomy" id="2825283"/>
    <lineage>
        <taxon>Viruses</taxon>
        <taxon>Duplodnaviria</taxon>
        <taxon>Heunggongvirae</taxon>
        <taxon>Uroviricota</taxon>
        <taxon>Caudoviricetes</taxon>
    </lineage>
</organism>
<evidence type="ECO:0000313" key="1">
    <source>
        <dbReference type="EMBL" id="DAE17233.1"/>
    </source>
</evidence>
<reference evidence="1" key="1">
    <citation type="journal article" date="2021" name="Proc. Natl. Acad. Sci. U.S.A.">
        <title>A Catalog of Tens of Thousands of Viruses from Human Metagenomes Reveals Hidden Associations with Chronic Diseases.</title>
        <authorList>
            <person name="Tisza M.J."/>
            <person name="Buck C.B."/>
        </authorList>
    </citation>
    <scope>NUCLEOTIDE SEQUENCE</scope>
    <source>
        <strain evidence="1">CtuGs8</strain>
    </source>
</reference>
<dbReference type="EMBL" id="BK015637">
    <property type="protein sequence ID" value="DAE17233.1"/>
    <property type="molecule type" value="Genomic_DNA"/>
</dbReference>
<sequence>MVELLVVMNCGTSRYKTETFKDKKAFINAIDNVQVGNTKLICFTDKLGRYIAVSPTNCVIECNDC</sequence>
<name>A0A8S5QEJ8_9CAUD</name>
<accession>A0A8S5QEJ8</accession>
<proteinExistence type="predicted"/>
<protein>
    <submittedName>
        <fullName evidence="1">Uncharacterized protein</fullName>
    </submittedName>
</protein>